<evidence type="ECO:0000256" key="3">
    <source>
        <dbReference type="ARBA" id="ARBA00023163"/>
    </source>
</evidence>
<keyword evidence="3" id="KW-0804">Transcription</keyword>
<evidence type="ECO:0000256" key="1">
    <source>
        <dbReference type="ARBA" id="ARBA00023015"/>
    </source>
</evidence>
<dbReference type="PANTHER" id="PTHR46796:SF6">
    <property type="entry name" value="ARAC SUBFAMILY"/>
    <property type="match status" value="1"/>
</dbReference>
<dbReference type="InterPro" id="IPR050204">
    <property type="entry name" value="AraC_XylS_family_regulators"/>
</dbReference>
<feature type="domain" description="HTH araC/xylS-type" evidence="4">
    <location>
        <begin position="177"/>
        <end position="275"/>
    </location>
</feature>
<dbReference type="SUPFAM" id="SSF46689">
    <property type="entry name" value="Homeodomain-like"/>
    <property type="match status" value="2"/>
</dbReference>
<dbReference type="InterPro" id="IPR009057">
    <property type="entry name" value="Homeodomain-like_sf"/>
</dbReference>
<protein>
    <submittedName>
        <fullName evidence="5">Helix-turn-helix domain-containing protein</fullName>
    </submittedName>
</protein>
<dbReference type="PANTHER" id="PTHR46796">
    <property type="entry name" value="HTH-TYPE TRANSCRIPTIONAL ACTIVATOR RHAS-RELATED"/>
    <property type="match status" value="1"/>
</dbReference>
<dbReference type="RefSeq" id="WP_310520078.1">
    <property type="nucleotide sequence ID" value="NZ_BAABBS010000003.1"/>
</dbReference>
<sequence length="278" mass="29458">MSDDVDASAHGARSFGLSCWQGATAAMTVAHRHDDLELNLSPGSLDYLVDGRAVHIPPRTLALFWAARPHQLLTDASRGLVSWLTVPLGTALGWRLPGGMVPRLLAGGFALVPAGPGLDLEGRVGVWAAELAAGGEARRAASAEIEGFVRRAALAASEPGAGESAVSAGGGLRPDAAAMAAWISEHADEEVRVDDVARQVHLAPQHAMTVFRRALGITIGEYLAQCRVARAQHLLLTTDLAVPDVGHAAGFRSQSQFYARFRERCGEAPAAYRRRLRP</sequence>
<evidence type="ECO:0000256" key="2">
    <source>
        <dbReference type="ARBA" id="ARBA00023125"/>
    </source>
</evidence>
<name>A0ABU1FJF5_9MICO</name>
<keyword evidence="2" id="KW-0238">DNA-binding</keyword>
<evidence type="ECO:0000313" key="5">
    <source>
        <dbReference type="EMBL" id="MDR5691462.1"/>
    </source>
</evidence>
<dbReference type="EMBL" id="JAVKGS010000001">
    <property type="protein sequence ID" value="MDR5691462.1"/>
    <property type="molecule type" value="Genomic_DNA"/>
</dbReference>
<dbReference type="InterPro" id="IPR018060">
    <property type="entry name" value="HTH_AraC"/>
</dbReference>
<dbReference type="SMART" id="SM00342">
    <property type="entry name" value="HTH_ARAC"/>
    <property type="match status" value="1"/>
</dbReference>
<dbReference type="Pfam" id="PF12833">
    <property type="entry name" value="HTH_18"/>
    <property type="match status" value="1"/>
</dbReference>
<dbReference type="PROSITE" id="PS01124">
    <property type="entry name" value="HTH_ARAC_FAMILY_2"/>
    <property type="match status" value="1"/>
</dbReference>
<accession>A0ABU1FJF5</accession>
<proteinExistence type="predicted"/>
<organism evidence="5 6">
    <name type="scientific">Agromyces indicus</name>
    <dbReference type="NCBI Taxonomy" id="758919"/>
    <lineage>
        <taxon>Bacteria</taxon>
        <taxon>Bacillati</taxon>
        <taxon>Actinomycetota</taxon>
        <taxon>Actinomycetes</taxon>
        <taxon>Micrococcales</taxon>
        <taxon>Microbacteriaceae</taxon>
        <taxon>Agromyces</taxon>
    </lineage>
</organism>
<dbReference type="PROSITE" id="PS00041">
    <property type="entry name" value="HTH_ARAC_FAMILY_1"/>
    <property type="match status" value="1"/>
</dbReference>
<comment type="caution">
    <text evidence="5">The sequence shown here is derived from an EMBL/GenBank/DDBJ whole genome shotgun (WGS) entry which is preliminary data.</text>
</comment>
<keyword evidence="1" id="KW-0805">Transcription regulation</keyword>
<dbReference type="Proteomes" id="UP001260072">
    <property type="component" value="Unassembled WGS sequence"/>
</dbReference>
<dbReference type="Gene3D" id="1.10.10.60">
    <property type="entry name" value="Homeodomain-like"/>
    <property type="match status" value="1"/>
</dbReference>
<keyword evidence="6" id="KW-1185">Reference proteome</keyword>
<evidence type="ECO:0000313" key="6">
    <source>
        <dbReference type="Proteomes" id="UP001260072"/>
    </source>
</evidence>
<gene>
    <name evidence="5" type="ORF">RH861_05225</name>
</gene>
<reference evidence="6" key="1">
    <citation type="submission" date="2023-07" db="EMBL/GenBank/DDBJ databases">
        <title>Description of three actinobacteria isolated from air of manufacturing shop in a pharmaceutical factory.</title>
        <authorList>
            <person name="Zhang D.-F."/>
        </authorList>
    </citation>
    <scope>NUCLEOTIDE SEQUENCE [LARGE SCALE GENOMIC DNA]</scope>
    <source>
        <strain evidence="6">CCTCC AB 2011122</strain>
    </source>
</reference>
<dbReference type="InterPro" id="IPR018062">
    <property type="entry name" value="HTH_AraC-typ_CS"/>
</dbReference>
<evidence type="ECO:0000259" key="4">
    <source>
        <dbReference type="PROSITE" id="PS01124"/>
    </source>
</evidence>